<dbReference type="Proteomes" id="UP000283314">
    <property type="component" value="Unassembled WGS sequence"/>
</dbReference>
<dbReference type="InterPro" id="IPR013783">
    <property type="entry name" value="Ig-like_fold"/>
</dbReference>
<reference evidence="2 3" key="1">
    <citation type="submission" date="2018-08" db="EMBL/GenBank/DDBJ databases">
        <title>A genome reference for cultivated species of the human gut microbiota.</title>
        <authorList>
            <person name="Zou Y."/>
            <person name="Xue W."/>
            <person name="Luo G."/>
        </authorList>
    </citation>
    <scope>NUCLEOTIDE SEQUENCE [LARGE SCALE GENOMIC DNA]</scope>
    <source>
        <strain evidence="2 3">AF37-4</strain>
    </source>
</reference>
<dbReference type="AlphaFoldDB" id="A0A415LBE7"/>
<dbReference type="EMBL" id="QROT01000004">
    <property type="protein sequence ID" value="RHL45819.1"/>
    <property type="molecule type" value="Genomic_DNA"/>
</dbReference>
<accession>A0A415LBE7</accession>
<evidence type="ECO:0000313" key="3">
    <source>
        <dbReference type="Proteomes" id="UP000283314"/>
    </source>
</evidence>
<dbReference type="InterPro" id="IPR036116">
    <property type="entry name" value="FN3_sf"/>
</dbReference>
<evidence type="ECO:0000313" key="2">
    <source>
        <dbReference type="EMBL" id="RHL45819.1"/>
    </source>
</evidence>
<dbReference type="Gene3D" id="2.60.40.10">
    <property type="entry name" value="Immunoglobulins"/>
    <property type="match status" value="2"/>
</dbReference>
<name>A0A415LBE7_9FIRM</name>
<evidence type="ECO:0000256" key="1">
    <source>
        <dbReference type="SAM" id="SignalP"/>
    </source>
</evidence>
<gene>
    <name evidence="2" type="ORF">DW018_06120</name>
</gene>
<sequence length="404" mass="45566">MKGEGNMKISKKISVITLAALFSLLFAMTAFGATGKVTGLKQEKASTNTVSIAWDNYLGTNVKYIIETSYDNQTFKRTDSSYSASDLLYVKALKPVYVRVKAVSTTSENTVYAISDSIQVASVPADVKDLRQTTATTSSITISWTASEGATSYEIVRFVNNNEYVVGSTTSTTYTVDGFNNKLKNDTYVGVRPVRTVNGFSAKTTGFYNTEYLSPYKINLVPEKVQGLAITNYYNSLKEVTFGFTQPEYHDGYVYELYTYKKKKVSSGNLSSISYNTLKNIKNQFYKLRVRAYVTIDNKNYYGAWSDYTVFALQPKVGLKKSGKKLKITWKKVSGAKNYTVYMSTSKTGGYKKLTTTKKRAYTAKKFKKKKLNKKKTYYVYVVANRKEGKKTYKSKAVNCYYLY</sequence>
<feature type="signal peptide" evidence="1">
    <location>
        <begin position="1"/>
        <end position="32"/>
    </location>
</feature>
<organism evidence="2 3">
    <name type="scientific">Eubacterium ventriosum</name>
    <dbReference type="NCBI Taxonomy" id="39496"/>
    <lineage>
        <taxon>Bacteria</taxon>
        <taxon>Bacillati</taxon>
        <taxon>Bacillota</taxon>
        <taxon>Clostridia</taxon>
        <taxon>Eubacteriales</taxon>
        <taxon>Eubacteriaceae</taxon>
        <taxon>Eubacterium</taxon>
    </lineage>
</organism>
<keyword evidence="1" id="KW-0732">Signal</keyword>
<protein>
    <recommendedName>
        <fullName evidence="4">Fibronectin type III domain-containing protein</fullName>
    </recommendedName>
</protein>
<evidence type="ECO:0008006" key="4">
    <source>
        <dbReference type="Google" id="ProtNLM"/>
    </source>
</evidence>
<proteinExistence type="predicted"/>
<feature type="chain" id="PRO_5018976085" description="Fibronectin type III domain-containing protein" evidence="1">
    <location>
        <begin position="33"/>
        <end position="404"/>
    </location>
</feature>
<dbReference type="SUPFAM" id="SSF49265">
    <property type="entry name" value="Fibronectin type III"/>
    <property type="match status" value="1"/>
</dbReference>
<comment type="caution">
    <text evidence="2">The sequence shown here is derived from an EMBL/GenBank/DDBJ whole genome shotgun (WGS) entry which is preliminary data.</text>
</comment>